<evidence type="ECO:0000313" key="12">
    <source>
        <dbReference type="Proteomes" id="UP001139308"/>
    </source>
</evidence>
<dbReference type="AlphaFoldDB" id="A0A9X1RQB8"/>
<protein>
    <recommendedName>
        <fullName evidence="8">Glycogen synthase</fullName>
        <ecNumber evidence="8">2.4.1.21</ecNumber>
    </recommendedName>
    <alternativeName>
        <fullName evidence="8">Starch [bacterial glycogen] synthase</fullName>
    </alternativeName>
</protein>
<keyword evidence="7 8" id="KW-0320">Glycogen biosynthesis</keyword>
<evidence type="ECO:0000259" key="10">
    <source>
        <dbReference type="Pfam" id="PF08323"/>
    </source>
</evidence>
<comment type="pathway">
    <text evidence="3 8">Glycan biosynthesis; glycogen biosynthesis.</text>
</comment>
<accession>A0A9X1RQB8</accession>
<dbReference type="EMBL" id="JAKLJA010000007">
    <property type="protein sequence ID" value="MCG5073986.1"/>
    <property type="molecule type" value="Genomic_DNA"/>
</dbReference>
<dbReference type="Proteomes" id="UP001139308">
    <property type="component" value="Unassembled WGS sequence"/>
</dbReference>
<comment type="function">
    <text evidence="2 8">Synthesizes alpha-1,4-glucan chains using ADP-glucose.</text>
</comment>
<dbReference type="SUPFAM" id="SSF53756">
    <property type="entry name" value="UDP-Glycosyltransferase/glycogen phosphorylase"/>
    <property type="match status" value="1"/>
</dbReference>
<evidence type="ECO:0000256" key="4">
    <source>
        <dbReference type="ARBA" id="ARBA00010281"/>
    </source>
</evidence>
<evidence type="ECO:0000313" key="11">
    <source>
        <dbReference type="EMBL" id="MCG5073986.1"/>
    </source>
</evidence>
<comment type="catalytic activity">
    <reaction evidence="1 8">
        <text>[(1-&gt;4)-alpha-D-glucosyl](n) + ADP-alpha-D-glucose = [(1-&gt;4)-alpha-D-glucosyl](n+1) + ADP + H(+)</text>
        <dbReference type="Rhea" id="RHEA:18189"/>
        <dbReference type="Rhea" id="RHEA-COMP:9584"/>
        <dbReference type="Rhea" id="RHEA-COMP:9587"/>
        <dbReference type="ChEBI" id="CHEBI:15378"/>
        <dbReference type="ChEBI" id="CHEBI:15444"/>
        <dbReference type="ChEBI" id="CHEBI:57498"/>
        <dbReference type="ChEBI" id="CHEBI:456216"/>
        <dbReference type="EC" id="2.4.1.21"/>
    </reaction>
</comment>
<dbReference type="Pfam" id="PF08323">
    <property type="entry name" value="Glyco_transf_5"/>
    <property type="match status" value="2"/>
</dbReference>
<feature type="domain" description="Starch synthase catalytic" evidence="10">
    <location>
        <begin position="4"/>
        <end position="160"/>
    </location>
</feature>
<proteinExistence type="inferred from homology"/>
<dbReference type="PANTHER" id="PTHR45825">
    <property type="entry name" value="GRANULE-BOUND STARCH SYNTHASE 1, CHLOROPLASTIC/AMYLOPLASTIC"/>
    <property type="match status" value="1"/>
</dbReference>
<name>A0A9X1RQB8_9BURK</name>
<feature type="domain" description="Glycosyl transferase family 1" evidence="9">
    <location>
        <begin position="322"/>
        <end position="487"/>
    </location>
</feature>
<gene>
    <name evidence="8 11" type="primary">glgA</name>
    <name evidence="11" type="ORF">L5014_11545</name>
</gene>
<evidence type="ECO:0000259" key="9">
    <source>
        <dbReference type="Pfam" id="PF00534"/>
    </source>
</evidence>
<dbReference type="NCBIfam" id="NF001899">
    <property type="entry name" value="PRK00654.1-2"/>
    <property type="match status" value="1"/>
</dbReference>
<dbReference type="InterPro" id="IPR011835">
    <property type="entry name" value="GS/SS"/>
</dbReference>
<dbReference type="RefSeq" id="WP_238463756.1">
    <property type="nucleotide sequence ID" value="NZ_JAKLJA010000007.1"/>
</dbReference>
<dbReference type="HAMAP" id="MF_00484">
    <property type="entry name" value="Glycogen_synth"/>
    <property type="match status" value="1"/>
</dbReference>
<evidence type="ECO:0000256" key="6">
    <source>
        <dbReference type="ARBA" id="ARBA00022679"/>
    </source>
</evidence>
<dbReference type="GO" id="GO:0005829">
    <property type="term" value="C:cytosol"/>
    <property type="evidence" value="ECO:0007669"/>
    <property type="project" value="TreeGrafter"/>
</dbReference>
<organism evidence="11 12">
    <name type="scientific">Paraburkholderia tagetis</name>
    <dbReference type="NCBI Taxonomy" id="2913261"/>
    <lineage>
        <taxon>Bacteria</taxon>
        <taxon>Pseudomonadati</taxon>
        <taxon>Pseudomonadota</taxon>
        <taxon>Betaproteobacteria</taxon>
        <taxon>Burkholderiales</taxon>
        <taxon>Burkholderiaceae</taxon>
        <taxon>Paraburkholderia</taxon>
    </lineage>
</organism>
<keyword evidence="6 8" id="KW-0808">Transferase</keyword>
<dbReference type="GO" id="GO:0004373">
    <property type="term" value="F:alpha-1,4-glucan glucosyltransferase (UDP-glucose donor) activity"/>
    <property type="evidence" value="ECO:0007669"/>
    <property type="project" value="InterPro"/>
</dbReference>
<dbReference type="InterPro" id="IPR001296">
    <property type="entry name" value="Glyco_trans_1"/>
</dbReference>
<evidence type="ECO:0000256" key="2">
    <source>
        <dbReference type="ARBA" id="ARBA00002764"/>
    </source>
</evidence>
<evidence type="ECO:0000256" key="1">
    <source>
        <dbReference type="ARBA" id="ARBA00001478"/>
    </source>
</evidence>
<dbReference type="Pfam" id="PF00534">
    <property type="entry name" value="Glycos_transf_1"/>
    <property type="match status" value="1"/>
</dbReference>
<dbReference type="PANTHER" id="PTHR45825:SF11">
    <property type="entry name" value="ALPHA AMYLASE DOMAIN-CONTAINING PROTEIN"/>
    <property type="match status" value="1"/>
</dbReference>
<keyword evidence="5 8" id="KW-0328">Glycosyltransferase</keyword>
<keyword evidence="12" id="KW-1185">Reference proteome</keyword>
<dbReference type="Gene3D" id="3.40.50.2000">
    <property type="entry name" value="Glycogen Phosphorylase B"/>
    <property type="match status" value="2"/>
</dbReference>
<dbReference type="GO" id="GO:0009011">
    <property type="term" value="F:alpha-1,4-glucan glucosyltransferase (ADP-glucose donor) activity"/>
    <property type="evidence" value="ECO:0007669"/>
    <property type="project" value="UniProtKB-UniRule"/>
</dbReference>
<feature type="domain" description="Starch synthase catalytic" evidence="10">
    <location>
        <begin position="189"/>
        <end position="272"/>
    </location>
</feature>
<dbReference type="CDD" id="cd03791">
    <property type="entry name" value="GT5_Glycogen_synthase_DULL1-like"/>
    <property type="match status" value="1"/>
</dbReference>
<comment type="similarity">
    <text evidence="4 8">Belongs to the glycosyltransferase 1 family. Bacterial/plant glycogen synthase subfamily.</text>
</comment>
<sequence length="514" mass="55230">MTIRVLHVASELYPLLKTGGLADVTAALPAALIEQGADARVLLPGFTSVAAGLADLRPVARLSRTFGAPEASLELGRLPGSGVPVYMIRADALYSRPGNPYLDAEQVPYGDNAQRFALLGWAAAQLAQHADPDWAPRIVHAHDWHAGLAAAYLHAAARERGHAGPHSTPPSAGPLSAALADSRFDSRFDSLRTRTVFTIHNLAYQGIFPAQQFDMLGLPADFFDMHGVEFYGQLSFLKAGLYFADKITTVSPTYAREIQTVAQGCGLEALLKGRAHDLVGILNGVDYAIWNPAHDDAIAAYYSAARMSGKLRCKTALQARLKLAQRHDAPVFGVVSRLTEQKGLDLLLGALPEIVARGGQLVVLGTGDASLEQGFTRAAHQHPDAVAVELGFDETLAHAIVAGADVMVVPSRFEPCGLTQLYALAYGALPLVHRVGGLADTVVDTSLENLADGLATGFVFERFEPDALVAAIRRAFALHARSRDWRQTRARGMQQDFGWAASAQRYMALYRELA</sequence>
<evidence type="ECO:0000256" key="5">
    <source>
        <dbReference type="ARBA" id="ARBA00022676"/>
    </source>
</evidence>
<reference evidence="11" key="1">
    <citation type="submission" date="2022-01" db="EMBL/GenBank/DDBJ databases">
        <title>Genome sequence and assembly of Parabukholderia sp. RG36.</title>
        <authorList>
            <person name="Chhetri G."/>
        </authorList>
    </citation>
    <scope>NUCLEOTIDE SEQUENCE</scope>
    <source>
        <strain evidence="11">RG36</strain>
    </source>
</reference>
<feature type="binding site" evidence="8">
    <location>
        <position position="17"/>
    </location>
    <ligand>
        <name>ADP-alpha-D-glucose</name>
        <dbReference type="ChEBI" id="CHEBI:57498"/>
    </ligand>
</feature>
<evidence type="ECO:0000256" key="7">
    <source>
        <dbReference type="ARBA" id="ARBA00023056"/>
    </source>
</evidence>
<evidence type="ECO:0000256" key="8">
    <source>
        <dbReference type="HAMAP-Rule" id="MF_00484"/>
    </source>
</evidence>
<dbReference type="EC" id="2.4.1.21" evidence="8"/>
<dbReference type="NCBIfam" id="TIGR02095">
    <property type="entry name" value="glgA"/>
    <property type="match status" value="1"/>
</dbReference>
<comment type="caution">
    <text evidence="11">The sequence shown here is derived from an EMBL/GenBank/DDBJ whole genome shotgun (WGS) entry which is preliminary data.</text>
</comment>
<dbReference type="InterPro" id="IPR013534">
    <property type="entry name" value="Starch_synth_cat_dom"/>
</dbReference>
<evidence type="ECO:0000256" key="3">
    <source>
        <dbReference type="ARBA" id="ARBA00004964"/>
    </source>
</evidence>
<dbReference type="GO" id="GO:0005978">
    <property type="term" value="P:glycogen biosynthetic process"/>
    <property type="evidence" value="ECO:0007669"/>
    <property type="project" value="UniProtKB-UniRule"/>
</dbReference>